<evidence type="ECO:0000313" key="2">
    <source>
        <dbReference type="EMBL" id="KAK7456588.1"/>
    </source>
</evidence>
<comment type="caution">
    <text evidence="2">The sequence shown here is derived from an EMBL/GenBank/DDBJ whole genome shotgun (WGS) entry which is preliminary data.</text>
</comment>
<proteinExistence type="predicted"/>
<gene>
    <name evidence="2" type="ORF">BaRGS_00039314</name>
</gene>
<accession>A0ABD0J3H9</accession>
<dbReference type="EMBL" id="JACVVK020000679">
    <property type="protein sequence ID" value="KAK7456588.1"/>
    <property type="molecule type" value="Genomic_DNA"/>
</dbReference>
<evidence type="ECO:0000313" key="3">
    <source>
        <dbReference type="Proteomes" id="UP001519460"/>
    </source>
</evidence>
<protein>
    <submittedName>
        <fullName evidence="2">Uncharacterized protein</fullName>
    </submittedName>
</protein>
<sequence>MEFSKLPRHSPNTVVSVPHRAKHRESTVEGPTLKLMVSYDLRTFRGCGPKSWSPWKRHENVSAALLGEGVKRWPLFG</sequence>
<dbReference type="Proteomes" id="UP001519460">
    <property type="component" value="Unassembled WGS sequence"/>
</dbReference>
<evidence type="ECO:0000256" key="1">
    <source>
        <dbReference type="SAM" id="MobiDB-lite"/>
    </source>
</evidence>
<name>A0ABD0J3H9_9CAEN</name>
<feature type="region of interest" description="Disordered" evidence="1">
    <location>
        <begin position="1"/>
        <end position="26"/>
    </location>
</feature>
<dbReference type="AlphaFoldDB" id="A0ABD0J3H9"/>
<organism evidence="2 3">
    <name type="scientific">Batillaria attramentaria</name>
    <dbReference type="NCBI Taxonomy" id="370345"/>
    <lineage>
        <taxon>Eukaryota</taxon>
        <taxon>Metazoa</taxon>
        <taxon>Spiralia</taxon>
        <taxon>Lophotrochozoa</taxon>
        <taxon>Mollusca</taxon>
        <taxon>Gastropoda</taxon>
        <taxon>Caenogastropoda</taxon>
        <taxon>Sorbeoconcha</taxon>
        <taxon>Cerithioidea</taxon>
        <taxon>Batillariidae</taxon>
        <taxon>Batillaria</taxon>
    </lineage>
</organism>
<keyword evidence="3" id="KW-1185">Reference proteome</keyword>
<reference evidence="2 3" key="1">
    <citation type="journal article" date="2023" name="Sci. Data">
        <title>Genome assembly of the Korean intertidal mud-creeper Batillaria attramentaria.</title>
        <authorList>
            <person name="Patra A.K."/>
            <person name="Ho P.T."/>
            <person name="Jun S."/>
            <person name="Lee S.J."/>
            <person name="Kim Y."/>
            <person name="Won Y.J."/>
        </authorList>
    </citation>
    <scope>NUCLEOTIDE SEQUENCE [LARGE SCALE GENOMIC DNA]</scope>
    <source>
        <strain evidence="2">Wonlab-2016</strain>
    </source>
</reference>